<proteinExistence type="predicted"/>
<evidence type="ECO:0000313" key="2">
    <source>
        <dbReference type="EMBL" id="KAF2300921.1"/>
    </source>
</evidence>
<gene>
    <name evidence="2" type="ORF">GH714_018307</name>
</gene>
<feature type="region of interest" description="Disordered" evidence="1">
    <location>
        <begin position="1"/>
        <end position="64"/>
    </location>
</feature>
<dbReference type="AlphaFoldDB" id="A0A6A6LHI9"/>
<sequence length="90" mass="9937">MKSNQVTKSHNVKPHLRKRNQVETESSSEEEENFPDSDDSLPPEKKSRECQVAAGGGDGEDEDEVCQRAGIAEDAIFHEDPDGNLAIEAR</sequence>
<keyword evidence="3" id="KW-1185">Reference proteome</keyword>
<feature type="compositionally biased region" description="Acidic residues" evidence="1">
    <location>
        <begin position="26"/>
        <end position="41"/>
    </location>
</feature>
<feature type="compositionally biased region" description="Basic residues" evidence="1">
    <location>
        <begin position="10"/>
        <end position="19"/>
    </location>
</feature>
<evidence type="ECO:0000256" key="1">
    <source>
        <dbReference type="SAM" id="MobiDB-lite"/>
    </source>
</evidence>
<reference evidence="2 3" key="1">
    <citation type="journal article" date="2020" name="Mol. Plant">
        <title>The Chromosome-Based Rubber Tree Genome Provides New Insights into Spurge Genome Evolution and Rubber Biosynthesis.</title>
        <authorList>
            <person name="Liu J."/>
            <person name="Shi C."/>
            <person name="Shi C.C."/>
            <person name="Li W."/>
            <person name="Zhang Q.J."/>
            <person name="Zhang Y."/>
            <person name="Li K."/>
            <person name="Lu H.F."/>
            <person name="Shi C."/>
            <person name="Zhu S.T."/>
            <person name="Xiao Z.Y."/>
            <person name="Nan H."/>
            <person name="Yue Y."/>
            <person name="Zhu X.G."/>
            <person name="Wu Y."/>
            <person name="Hong X.N."/>
            <person name="Fan G.Y."/>
            <person name="Tong Y."/>
            <person name="Zhang D."/>
            <person name="Mao C.L."/>
            <person name="Liu Y.L."/>
            <person name="Hao S.J."/>
            <person name="Liu W.Q."/>
            <person name="Lv M.Q."/>
            <person name="Zhang H.B."/>
            <person name="Liu Y."/>
            <person name="Hu-Tang G.R."/>
            <person name="Wang J.P."/>
            <person name="Wang J.H."/>
            <person name="Sun Y.H."/>
            <person name="Ni S.B."/>
            <person name="Chen W.B."/>
            <person name="Zhang X.C."/>
            <person name="Jiao Y.N."/>
            <person name="Eichler E.E."/>
            <person name="Li G.H."/>
            <person name="Liu X."/>
            <person name="Gao L.Z."/>
        </authorList>
    </citation>
    <scope>NUCLEOTIDE SEQUENCE [LARGE SCALE GENOMIC DNA]</scope>
    <source>
        <strain evidence="3">cv. GT1</strain>
        <tissue evidence="2">Leaf</tissue>
    </source>
</reference>
<dbReference type="EMBL" id="JAAGAX010000010">
    <property type="protein sequence ID" value="KAF2300921.1"/>
    <property type="molecule type" value="Genomic_DNA"/>
</dbReference>
<comment type="caution">
    <text evidence="2">The sequence shown here is derived from an EMBL/GenBank/DDBJ whole genome shotgun (WGS) entry which is preliminary data.</text>
</comment>
<evidence type="ECO:0000313" key="3">
    <source>
        <dbReference type="Proteomes" id="UP000467840"/>
    </source>
</evidence>
<protein>
    <submittedName>
        <fullName evidence="2">Uncharacterized protein</fullName>
    </submittedName>
</protein>
<name>A0A6A6LHI9_HEVBR</name>
<accession>A0A6A6LHI9</accession>
<organism evidence="2 3">
    <name type="scientific">Hevea brasiliensis</name>
    <name type="common">Para rubber tree</name>
    <name type="synonym">Siphonia brasiliensis</name>
    <dbReference type="NCBI Taxonomy" id="3981"/>
    <lineage>
        <taxon>Eukaryota</taxon>
        <taxon>Viridiplantae</taxon>
        <taxon>Streptophyta</taxon>
        <taxon>Embryophyta</taxon>
        <taxon>Tracheophyta</taxon>
        <taxon>Spermatophyta</taxon>
        <taxon>Magnoliopsida</taxon>
        <taxon>eudicotyledons</taxon>
        <taxon>Gunneridae</taxon>
        <taxon>Pentapetalae</taxon>
        <taxon>rosids</taxon>
        <taxon>fabids</taxon>
        <taxon>Malpighiales</taxon>
        <taxon>Euphorbiaceae</taxon>
        <taxon>Crotonoideae</taxon>
        <taxon>Micrandreae</taxon>
        <taxon>Hevea</taxon>
    </lineage>
</organism>
<dbReference type="Proteomes" id="UP000467840">
    <property type="component" value="Chromosome 4"/>
</dbReference>